<feature type="compositionally biased region" description="Basic and acidic residues" evidence="7">
    <location>
        <begin position="189"/>
        <end position="202"/>
    </location>
</feature>
<dbReference type="InterPro" id="IPR007650">
    <property type="entry name" value="Zf-FLZ_dom"/>
</dbReference>
<organism evidence="9 10">
    <name type="scientific">Brassica campestris</name>
    <name type="common">Field mustard</name>
    <dbReference type="NCBI Taxonomy" id="3711"/>
    <lineage>
        <taxon>Eukaryota</taxon>
        <taxon>Viridiplantae</taxon>
        <taxon>Streptophyta</taxon>
        <taxon>Embryophyta</taxon>
        <taxon>Tracheophyta</taxon>
        <taxon>Spermatophyta</taxon>
        <taxon>Magnoliopsida</taxon>
        <taxon>eudicotyledons</taxon>
        <taxon>Gunneridae</taxon>
        <taxon>Pentapetalae</taxon>
        <taxon>rosids</taxon>
        <taxon>malvids</taxon>
        <taxon>Brassicales</taxon>
        <taxon>Brassicaceae</taxon>
        <taxon>Brassiceae</taxon>
        <taxon>Brassica</taxon>
    </lineage>
</organism>
<dbReference type="EnsemblPlants" id="Bra036152.1">
    <property type="protein sequence ID" value="Bra036152.1-P"/>
    <property type="gene ID" value="Bra036152"/>
</dbReference>
<feature type="compositionally biased region" description="Polar residues" evidence="7">
    <location>
        <begin position="465"/>
        <end position="474"/>
    </location>
</feature>
<keyword evidence="3" id="KW-0963">Cytoplasm</keyword>
<keyword evidence="4" id="KW-0479">Metal-binding</keyword>
<proteinExistence type="inferred from homology"/>
<feature type="compositionally biased region" description="Acidic residues" evidence="7">
    <location>
        <begin position="332"/>
        <end position="344"/>
    </location>
</feature>
<evidence type="ECO:0000313" key="9">
    <source>
        <dbReference type="EnsemblPlants" id="Bra036152.1-P"/>
    </source>
</evidence>
<feature type="region of interest" description="Disordered" evidence="7">
    <location>
        <begin position="1"/>
        <end position="30"/>
    </location>
</feature>
<feature type="domain" description="FLZ-type" evidence="8">
    <location>
        <begin position="406"/>
        <end position="450"/>
    </location>
</feature>
<dbReference type="PANTHER" id="PTHR33059">
    <property type="entry name" value="FCS-LIKE ZINC FINGER 5"/>
    <property type="match status" value="1"/>
</dbReference>
<dbReference type="AlphaFoldDB" id="M4F4Z8"/>
<feature type="region of interest" description="Disordered" evidence="7">
    <location>
        <begin position="130"/>
        <end position="165"/>
    </location>
</feature>
<feature type="compositionally biased region" description="Low complexity" evidence="7">
    <location>
        <begin position="130"/>
        <end position="143"/>
    </location>
</feature>
<evidence type="ECO:0000256" key="5">
    <source>
        <dbReference type="ARBA" id="ARBA00022771"/>
    </source>
</evidence>
<keyword evidence="10" id="KW-1185">Reference proteome</keyword>
<sequence length="490" mass="52403">MKKKKPKKSPGKSPPKGGSSAASPPPPLSDVVDLIIHSDLIVSDAQYGLPAGAVAQQSEDFVDLAANSVDVSSKQIVIVTPLSDPSSVNEISEIALESNSASPQSTSAADHEDPASTACKVASINHSESVTVESSLTSPKSSSTVIPVEQLIGDDKAVPPSPLPLSTAEVIEGPNSLLALAVTEFPRLPAKENSEEGAKAAVEEILTPAKPVLQKPTEAPKPDWQEGQGKKTRRSRSKGIRTDAVLPKDQEEPRSQKPLTAGGELRWIPKDSPASHAITSGSLQVEVAVNSKLGTDTDRVFGETSGSASLAQKELQRSNSRSDQSDVQPDSSDVESSDSELEEGEFSKHEPDFEVVIMVGLSIILESTNNNNNNTLSTPKPHQVVNKSTVMVSSDLRRGNYYLSSGFLEHCFLCRKKLLPAKDIYMYKGDRAFCSVECRSKQMFMDEEVEEESLTRENCSFTAVKTTTSDSSSGGHRRDPGNRASGGFAF</sequence>
<evidence type="ECO:0000259" key="8">
    <source>
        <dbReference type="PROSITE" id="PS51795"/>
    </source>
</evidence>
<evidence type="ECO:0000313" key="10">
    <source>
        <dbReference type="Proteomes" id="UP000011750"/>
    </source>
</evidence>
<accession>M4F4Z8</accession>
<dbReference type="Proteomes" id="UP000011750">
    <property type="component" value="Chromosome A09"/>
</dbReference>
<dbReference type="eggNOG" id="ENOG502S3GA">
    <property type="taxonomic scope" value="Eukaryota"/>
</dbReference>
<reference evidence="9 10" key="1">
    <citation type="journal article" date="2011" name="Nat. Genet.">
        <title>The genome of the mesopolyploid crop species Brassica rapa.</title>
        <authorList>
            <consortium name="Brassica rapa Genome Sequencing Project Consortium"/>
            <person name="Wang X."/>
            <person name="Wang H."/>
            <person name="Wang J."/>
            <person name="Sun R."/>
            <person name="Wu J."/>
            <person name="Liu S."/>
            <person name="Bai Y."/>
            <person name="Mun J.H."/>
            <person name="Bancroft I."/>
            <person name="Cheng F."/>
            <person name="Huang S."/>
            <person name="Li X."/>
            <person name="Hua W."/>
            <person name="Wang J."/>
            <person name="Wang X."/>
            <person name="Freeling M."/>
            <person name="Pires J.C."/>
            <person name="Paterson A.H."/>
            <person name="Chalhoub B."/>
            <person name="Wang B."/>
            <person name="Hayward A."/>
            <person name="Sharpe A.G."/>
            <person name="Park B.S."/>
            <person name="Weisshaar B."/>
            <person name="Liu B."/>
            <person name="Li B."/>
            <person name="Liu B."/>
            <person name="Tong C."/>
            <person name="Song C."/>
            <person name="Duran C."/>
            <person name="Peng C."/>
            <person name="Geng C."/>
            <person name="Koh C."/>
            <person name="Lin C."/>
            <person name="Edwards D."/>
            <person name="Mu D."/>
            <person name="Shen D."/>
            <person name="Soumpourou E."/>
            <person name="Li F."/>
            <person name="Fraser F."/>
            <person name="Conant G."/>
            <person name="Lassalle G."/>
            <person name="King G.J."/>
            <person name="Bonnema G."/>
            <person name="Tang H."/>
            <person name="Wang H."/>
            <person name="Belcram H."/>
            <person name="Zhou H."/>
            <person name="Hirakawa H."/>
            <person name="Abe H."/>
            <person name="Guo H."/>
            <person name="Wang H."/>
            <person name="Jin H."/>
            <person name="Parkin I.A."/>
            <person name="Batley J."/>
            <person name="Kim J.S."/>
            <person name="Just J."/>
            <person name="Li J."/>
            <person name="Xu J."/>
            <person name="Deng J."/>
            <person name="Kim J.A."/>
            <person name="Li J."/>
            <person name="Yu J."/>
            <person name="Meng J."/>
            <person name="Wang J."/>
            <person name="Min J."/>
            <person name="Poulain J."/>
            <person name="Wang J."/>
            <person name="Hatakeyama K."/>
            <person name="Wu K."/>
            <person name="Wang L."/>
            <person name="Fang L."/>
            <person name="Trick M."/>
            <person name="Links M.G."/>
            <person name="Zhao M."/>
            <person name="Jin M."/>
            <person name="Ramchiary N."/>
            <person name="Drou N."/>
            <person name="Berkman P.J."/>
            <person name="Cai Q."/>
            <person name="Huang Q."/>
            <person name="Li R."/>
            <person name="Tabata S."/>
            <person name="Cheng S."/>
            <person name="Zhang S."/>
            <person name="Zhang S."/>
            <person name="Huang S."/>
            <person name="Sato S."/>
            <person name="Sun S."/>
            <person name="Kwon S.J."/>
            <person name="Choi S.R."/>
            <person name="Lee T.H."/>
            <person name="Fan W."/>
            <person name="Zhao X."/>
            <person name="Tan X."/>
            <person name="Xu X."/>
            <person name="Wang Y."/>
            <person name="Qiu Y."/>
            <person name="Yin Y."/>
            <person name="Li Y."/>
            <person name="Du Y."/>
            <person name="Liao Y."/>
            <person name="Lim Y."/>
            <person name="Narusaka Y."/>
            <person name="Wang Y."/>
            <person name="Wang Z."/>
            <person name="Li Z."/>
            <person name="Wang Z."/>
            <person name="Xiong Z."/>
            <person name="Zhang Z."/>
        </authorList>
    </citation>
    <scope>NUCLEOTIDE SEQUENCE [LARGE SCALE GENOMIC DNA]</scope>
    <source>
        <strain evidence="9 10">cv. Chiifu-401-42</strain>
    </source>
</reference>
<dbReference type="GO" id="GO:0005737">
    <property type="term" value="C:cytoplasm"/>
    <property type="evidence" value="ECO:0007669"/>
    <property type="project" value="UniProtKB-SubCell"/>
</dbReference>
<feature type="zinc finger region" description="FLZ-type" evidence="6">
    <location>
        <begin position="406"/>
        <end position="450"/>
    </location>
</feature>
<reference evidence="9" key="3">
    <citation type="submission" date="2023-03" db="UniProtKB">
        <authorList>
            <consortium name="EnsemblPlants"/>
        </authorList>
    </citation>
    <scope>IDENTIFICATION</scope>
    <source>
        <strain evidence="9">cv. Chiifu-401-42</strain>
    </source>
</reference>
<dbReference type="Pfam" id="PF04570">
    <property type="entry name" value="zf-FLZ"/>
    <property type="match status" value="1"/>
</dbReference>
<comment type="similarity">
    <text evidence="2">Belongs to the FLZ family.</text>
</comment>
<feature type="compositionally biased region" description="Basic and acidic residues" evidence="7">
    <location>
        <begin position="246"/>
        <end position="255"/>
    </location>
</feature>
<reference evidence="9 10" key="2">
    <citation type="journal article" date="2018" name="Hortic Res">
        <title>Improved Brassica rapa reference genome by single-molecule sequencing and chromosome conformation capture technologies.</title>
        <authorList>
            <person name="Zhang L."/>
            <person name="Cai X."/>
            <person name="Wu J."/>
            <person name="Liu M."/>
            <person name="Grob S."/>
            <person name="Cheng F."/>
            <person name="Liang J."/>
            <person name="Cai C."/>
            <person name="Liu Z."/>
            <person name="Liu B."/>
            <person name="Wang F."/>
            <person name="Li S."/>
            <person name="Liu F."/>
            <person name="Li X."/>
            <person name="Cheng L."/>
            <person name="Yang W."/>
            <person name="Li M.H."/>
            <person name="Grossniklaus U."/>
            <person name="Zheng H."/>
            <person name="Wang X."/>
        </authorList>
    </citation>
    <scope>NUCLEOTIDE SEQUENCE [LARGE SCALE GENOMIC DNA]</scope>
    <source>
        <strain evidence="9 10">cv. Chiifu-401-42</strain>
    </source>
</reference>
<comment type="subcellular location">
    <subcellularLocation>
        <location evidence="1">Cytoplasm</location>
    </subcellularLocation>
</comment>
<evidence type="ECO:0000256" key="1">
    <source>
        <dbReference type="ARBA" id="ARBA00004496"/>
    </source>
</evidence>
<dbReference type="InParanoid" id="M4F4Z8"/>
<feature type="region of interest" description="Disordered" evidence="7">
    <location>
        <begin position="189"/>
        <end position="279"/>
    </location>
</feature>
<protein>
    <recommendedName>
        <fullName evidence="8">FLZ-type domain-containing protein</fullName>
    </recommendedName>
</protein>
<name>M4F4Z8_BRACM</name>
<evidence type="ECO:0000256" key="7">
    <source>
        <dbReference type="SAM" id="MobiDB-lite"/>
    </source>
</evidence>
<evidence type="ECO:0000256" key="4">
    <source>
        <dbReference type="ARBA" id="ARBA00022723"/>
    </source>
</evidence>
<feature type="compositionally biased region" description="Basic residues" evidence="7">
    <location>
        <begin position="1"/>
        <end position="10"/>
    </location>
</feature>
<dbReference type="PROSITE" id="PS51795">
    <property type="entry name" value="ZF_FLZ"/>
    <property type="match status" value="1"/>
</dbReference>
<feature type="region of interest" description="Disordered" evidence="7">
    <location>
        <begin position="96"/>
        <end position="117"/>
    </location>
</feature>
<dbReference type="GO" id="GO:0008270">
    <property type="term" value="F:zinc ion binding"/>
    <property type="evidence" value="ECO:0007669"/>
    <property type="project" value="UniProtKB-KW"/>
</dbReference>
<dbReference type="OMA" id="HEDPAST"/>
<dbReference type="PANTHER" id="PTHR33059:SF84">
    <property type="entry name" value="FCS-LIKE ZINC FINGER 15"/>
    <property type="match status" value="1"/>
</dbReference>
<dbReference type="Gramene" id="Bra036152.1">
    <property type="protein sequence ID" value="Bra036152.1-P"/>
    <property type="gene ID" value="Bra036152"/>
</dbReference>
<feature type="region of interest" description="Disordered" evidence="7">
    <location>
        <begin position="298"/>
        <end position="347"/>
    </location>
</feature>
<evidence type="ECO:0000256" key="6">
    <source>
        <dbReference type="PROSITE-ProRule" id="PRU01131"/>
    </source>
</evidence>
<feature type="region of interest" description="Disordered" evidence="7">
    <location>
        <begin position="465"/>
        <end position="490"/>
    </location>
</feature>
<keyword evidence="5" id="KW-0863">Zinc-finger</keyword>
<feature type="compositionally biased region" description="Basic residues" evidence="7">
    <location>
        <begin position="230"/>
        <end position="239"/>
    </location>
</feature>
<evidence type="ECO:0000256" key="3">
    <source>
        <dbReference type="ARBA" id="ARBA00022490"/>
    </source>
</evidence>
<dbReference type="HOGENOM" id="CLU_557083_0_0_1"/>
<dbReference type="STRING" id="51351.M4F4Z8"/>
<feature type="compositionally biased region" description="Polar residues" evidence="7">
    <location>
        <begin position="97"/>
        <end position="108"/>
    </location>
</feature>
<feature type="compositionally biased region" description="Low complexity" evidence="7">
    <location>
        <begin position="321"/>
        <end position="331"/>
    </location>
</feature>
<evidence type="ECO:0000256" key="2">
    <source>
        <dbReference type="ARBA" id="ARBA00009374"/>
    </source>
</evidence>
<keyword evidence="5" id="KW-0862">Zinc</keyword>